<reference evidence="1 2" key="2">
    <citation type="journal article" date="2019" name="G3 (Bethesda)">
        <title>Hybrid Assembly of the Genome of the Entomopathogenic Nematode Steinernema carpocapsae Identifies the X-Chromosome.</title>
        <authorList>
            <person name="Serra L."/>
            <person name="Macchietto M."/>
            <person name="Macias-Munoz A."/>
            <person name="McGill C.J."/>
            <person name="Rodriguez I.M."/>
            <person name="Rodriguez B."/>
            <person name="Murad R."/>
            <person name="Mortazavi A."/>
        </authorList>
    </citation>
    <scope>NUCLEOTIDE SEQUENCE [LARGE SCALE GENOMIC DNA]</scope>
    <source>
        <strain evidence="1 2">ALL</strain>
    </source>
</reference>
<dbReference type="EMBL" id="AZBU02000002">
    <property type="protein sequence ID" value="TKR96393.1"/>
    <property type="molecule type" value="Genomic_DNA"/>
</dbReference>
<gene>
    <name evidence="1" type="ORF">L596_010413</name>
</gene>
<protein>
    <submittedName>
        <fullName evidence="1">Uncharacterized protein</fullName>
    </submittedName>
</protein>
<dbReference type="Proteomes" id="UP000298663">
    <property type="component" value="Unassembled WGS sequence"/>
</dbReference>
<accession>A0A4U5PIU0</accession>
<name>A0A4U5PIU0_STECR</name>
<comment type="caution">
    <text evidence="1">The sequence shown here is derived from an EMBL/GenBank/DDBJ whole genome shotgun (WGS) entry which is preliminary data.</text>
</comment>
<keyword evidence="2" id="KW-1185">Reference proteome</keyword>
<dbReference type="AlphaFoldDB" id="A0A4U5PIU0"/>
<evidence type="ECO:0000313" key="1">
    <source>
        <dbReference type="EMBL" id="TKR96393.1"/>
    </source>
</evidence>
<sequence>MSLSPKRRFNHPHISIIVSTSSPSSQNSLRRGDFAVQALNLDHAPGSWQATARAERFSDAAGRREEAVVAVVFRRAFLAVWTFCQPVLPSISVAAAAAAGEQHGNRAGTRQRPLQEDSITQARKILINARRRCRASHEFLRRVGPKWTHPSLAII</sequence>
<proteinExistence type="predicted"/>
<organism evidence="1 2">
    <name type="scientific">Steinernema carpocapsae</name>
    <name type="common">Entomopathogenic nematode</name>
    <dbReference type="NCBI Taxonomy" id="34508"/>
    <lineage>
        <taxon>Eukaryota</taxon>
        <taxon>Metazoa</taxon>
        <taxon>Ecdysozoa</taxon>
        <taxon>Nematoda</taxon>
        <taxon>Chromadorea</taxon>
        <taxon>Rhabditida</taxon>
        <taxon>Tylenchina</taxon>
        <taxon>Panagrolaimomorpha</taxon>
        <taxon>Strongyloidoidea</taxon>
        <taxon>Steinernematidae</taxon>
        <taxon>Steinernema</taxon>
    </lineage>
</organism>
<reference evidence="1 2" key="1">
    <citation type="journal article" date="2015" name="Genome Biol.">
        <title>Comparative genomics of Steinernema reveals deeply conserved gene regulatory networks.</title>
        <authorList>
            <person name="Dillman A.R."/>
            <person name="Macchietto M."/>
            <person name="Porter C.F."/>
            <person name="Rogers A."/>
            <person name="Williams B."/>
            <person name="Antoshechkin I."/>
            <person name="Lee M.M."/>
            <person name="Goodwin Z."/>
            <person name="Lu X."/>
            <person name="Lewis E.E."/>
            <person name="Goodrich-Blair H."/>
            <person name="Stock S.P."/>
            <person name="Adams B.J."/>
            <person name="Sternberg P.W."/>
            <person name="Mortazavi A."/>
        </authorList>
    </citation>
    <scope>NUCLEOTIDE SEQUENCE [LARGE SCALE GENOMIC DNA]</scope>
    <source>
        <strain evidence="1 2">ALL</strain>
    </source>
</reference>
<evidence type="ECO:0000313" key="2">
    <source>
        <dbReference type="Proteomes" id="UP000298663"/>
    </source>
</evidence>